<dbReference type="EMBL" id="AP024613">
    <property type="protein sequence ID" value="BCV45295.1"/>
    <property type="molecule type" value="Genomic_DNA"/>
</dbReference>
<dbReference type="Proteomes" id="UP000254069">
    <property type="component" value="Unassembled WGS sequence"/>
</dbReference>
<dbReference type="SUPFAM" id="SSF54427">
    <property type="entry name" value="NTF2-like"/>
    <property type="match status" value="1"/>
</dbReference>
<dbReference type="AlphaFoldDB" id="A0A380BQ36"/>
<gene>
    <name evidence="3" type="ORF">NCTC10738_03728</name>
    <name evidence="2" type="ORF">TUM17379_23130</name>
</gene>
<proteinExistence type="predicted"/>
<keyword evidence="4" id="KW-1185">Reference proteome</keyword>
<dbReference type="Proteomes" id="UP000825078">
    <property type="component" value="Chromosome"/>
</dbReference>
<name>A0A380BQ36_9GAMM</name>
<reference evidence="2" key="2">
    <citation type="submission" date="2021-05" db="EMBL/GenBank/DDBJ databases">
        <title>Molecular characterization for Shewanella algae harboring chromosomal blaOXA-55-like strains isolated from clinical and environment sample.</title>
        <authorList>
            <person name="Ohama Y."/>
            <person name="Aoki K."/>
            <person name="Harada S."/>
            <person name="Moriya K."/>
            <person name="Ishii Y."/>
            <person name="Tateda K."/>
        </authorList>
    </citation>
    <scope>NUCLEOTIDE SEQUENCE</scope>
    <source>
        <strain evidence="2">TUM17379</strain>
    </source>
</reference>
<reference evidence="3 4" key="1">
    <citation type="submission" date="2018-06" db="EMBL/GenBank/DDBJ databases">
        <authorList>
            <consortium name="Pathogen Informatics"/>
            <person name="Doyle S."/>
        </authorList>
    </citation>
    <scope>NUCLEOTIDE SEQUENCE [LARGE SCALE GENOMIC DNA]</scope>
    <source>
        <strain evidence="3 4">NCTC10738</strain>
    </source>
</reference>
<protein>
    <recommendedName>
        <fullName evidence="5">DUF4440 domain-containing protein</fullName>
    </recommendedName>
</protein>
<sequence length="203" mass="23367">MILMKFLTLLFFCLISVLQPLKAAELQDKDQAALNRVYVMFNRAFNELDSAPLEDIYAEDATYIPEQQSLAIVQGRENVLKLYQKFFDRIRHKQARIDVDFRVVQRQAHGKSATDIGYYLVRFHPPKDTEEPMSEFAGKIVIVSHKDKKGNWLVDVDTSNRAEPEHYFNAKPQPNLYYGEQFAPVPPASDLPPSVEIEIVHAK</sequence>
<keyword evidence="1" id="KW-0732">Signal</keyword>
<evidence type="ECO:0000313" key="2">
    <source>
        <dbReference type="EMBL" id="BCV45295.1"/>
    </source>
</evidence>
<evidence type="ECO:0000313" key="3">
    <source>
        <dbReference type="EMBL" id="SUJ05038.1"/>
    </source>
</evidence>
<feature type="signal peptide" evidence="1">
    <location>
        <begin position="1"/>
        <end position="23"/>
    </location>
</feature>
<evidence type="ECO:0000256" key="1">
    <source>
        <dbReference type="SAM" id="SignalP"/>
    </source>
</evidence>
<evidence type="ECO:0000313" key="4">
    <source>
        <dbReference type="Proteomes" id="UP000254069"/>
    </source>
</evidence>
<dbReference type="InterPro" id="IPR032710">
    <property type="entry name" value="NTF2-like_dom_sf"/>
</dbReference>
<dbReference type="EMBL" id="UGYO01000002">
    <property type="protein sequence ID" value="SUJ05038.1"/>
    <property type="molecule type" value="Genomic_DNA"/>
</dbReference>
<accession>A0A380BQ36</accession>
<evidence type="ECO:0008006" key="5">
    <source>
        <dbReference type="Google" id="ProtNLM"/>
    </source>
</evidence>
<feature type="chain" id="PRO_5016631759" description="DUF4440 domain-containing protein" evidence="1">
    <location>
        <begin position="24"/>
        <end position="203"/>
    </location>
</feature>
<organism evidence="3 4">
    <name type="scientific">Shewanella algae</name>
    <dbReference type="NCBI Taxonomy" id="38313"/>
    <lineage>
        <taxon>Bacteria</taxon>
        <taxon>Pseudomonadati</taxon>
        <taxon>Pseudomonadota</taxon>
        <taxon>Gammaproteobacteria</taxon>
        <taxon>Alteromonadales</taxon>
        <taxon>Shewanellaceae</taxon>
        <taxon>Shewanella</taxon>
    </lineage>
</organism>
<dbReference type="Gene3D" id="3.10.450.50">
    <property type="match status" value="1"/>
</dbReference>